<feature type="transmembrane region" description="Helical" evidence="8">
    <location>
        <begin position="122"/>
        <end position="141"/>
    </location>
</feature>
<dbReference type="InterPro" id="IPR052175">
    <property type="entry name" value="ComplexI-like_HydComp"/>
</dbReference>
<dbReference type="Pfam" id="PF00361">
    <property type="entry name" value="Proton_antipo_M"/>
    <property type="match status" value="1"/>
</dbReference>
<evidence type="ECO:0000259" key="9">
    <source>
        <dbReference type="Pfam" id="PF00361"/>
    </source>
</evidence>
<feature type="transmembrane region" description="Helical" evidence="8">
    <location>
        <begin position="400"/>
        <end position="420"/>
    </location>
</feature>
<feature type="transmembrane region" description="Helical" evidence="8">
    <location>
        <begin position="6"/>
        <end position="22"/>
    </location>
</feature>
<keyword evidence="6 8" id="KW-0472">Membrane</keyword>
<evidence type="ECO:0000256" key="7">
    <source>
        <dbReference type="RuleBase" id="RU000320"/>
    </source>
</evidence>
<feature type="transmembrane region" description="Helical" evidence="8">
    <location>
        <begin position="265"/>
        <end position="288"/>
    </location>
</feature>
<keyword evidence="11" id="KW-1185">Reference proteome</keyword>
<evidence type="ECO:0000256" key="8">
    <source>
        <dbReference type="SAM" id="Phobius"/>
    </source>
</evidence>
<evidence type="ECO:0000313" key="11">
    <source>
        <dbReference type="Proteomes" id="UP000002574"/>
    </source>
</evidence>
<dbReference type="GO" id="GO:0016829">
    <property type="term" value="F:lyase activity"/>
    <property type="evidence" value="ECO:0007669"/>
    <property type="project" value="UniProtKB-KW"/>
</dbReference>
<accession>D3DIF2</accession>
<keyword evidence="5" id="KW-0560">Oxidoreductase</keyword>
<dbReference type="KEGG" id="hth:HTH_1150"/>
<keyword evidence="4 8" id="KW-1133">Transmembrane helix</keyword>
<dbReference type="PANTHER" id="PTHR42682">
    <property type="entry name" value="HYDROGENASE-4 COMPONENT F"/>
    <property type="match status" value="1"/>
</dbReference>
<feature type="transmembrane region" description="Helical" evidence="8">
    <location>
        <begin position="64"/>
        <end position="85"/>
    </location>
</feature>
<evidence type="ECO:0000256" key="2">
    <source>
        <dbReference type="ARBA" id="ARBA00022475"/>
    </source>
</evidence>
<proteinExistence type="predicted"/>
<dbReference type="Proteomes" id="UP000002574">
    <property type="component" value="Chromosome"/>
</dbReference>
<comment type="subcellular location">
    <subcellularLocation>
        <location evidence="1">Cell membrane</location>
        <topology evidence="1">Multi-pass membrane protein</topology>
    </subcellularLocation>
    <subcellularLocation>
        <location evidence="7">Membrane</location>
        <topology evidence="7">Multi-pass membrane protein</topology>
    </subcellularLocation>
</comment>
<feature type="transmembrane region" description="Helical" evidence="8">
    <location>
        <begin position="27"/>
        <end position="44"/>
    </location>
</feature>
<feature type="domain" description="NADH:quinone oxidoreductase/Mrp antiporter transmembrane" evidence="9">
    <location>
        <begin position="117"/>
        <end position="409"/>
    </location>
</feature>
<feature type="transmembrane region" description="Helical" evidence="8">
    <location>
        <begin position="240"/>
        <end position="258"/>
    </location>
</feature>
<dbReference type="GO" id="GO:0005886">
    <property type="term" value="C:plasma membrane"/>
    <property type="evidence" value="ECO:0007669"/>
    <property type="project" value="UniProtKB-SubCell"/>
</dbReference>
<dbReference type="eggNOG" id="COG0651">
    <property type="taxonomic scope" value="Bacteria"/>
</dbReference>
<evidence type="ECO:0000313" key="10">
    <source>
        <dbReference type="EMBL" id="BAI69604.1"/>
    </source>
</evidence>
<dbReference type="EMBL" id="AP011112">
    <property type="protein sequence ID" value="BAI69604.1"/>
    <property type="molecule type" value="Genomic_DNA"/>
</dbReference>
<reference evidence="10 11" key="1">
    <citation type="journal article" date="2010" name="J. Bacteriol.">
        <title>Complete genome sequence of the thermophilic, obligately chemolithoautotrophic hydrogen-oxidizing bacterium Hydrogenobacter thermophilus TK-6.</title>
        <authorList>
            <person name="Arai H."/>
            <person name="Kanbe H."/>
            <person name="Ishii M."/>
            <person name="Igarashi Y."/>
        </authorList>
    </citation>
    <scope>NUCLEOTIDE SEQUENCE [LARGE SCALE GENOMIC DNA]</scope>
    <source>
        <strain evidence="11">DSM 6534 / IAM 12695 / TK-6 [Tokyo]</strain>
    </source>
</reference>
<evidence type="ECO:0000256" key="3">
    <source>
        <dbReference type="ARBA" id="ARBA00022692"/>
    </source>
</evidence>
<dbReference type="RefSeq" id="WP_012963784.1">
    <property type="nucleotide sequence ID" value="NC_013799.1"/>
</dbReference>
<feature type="transmembrane region" description="Helical" evidence="8">
    <location>
        <begin position="367"/>
        <end position="388"/>
    </location>
</feature>
<evidence type="ECO:0000256" key="6">
    <source>
        <dbReference type="ARBA" id="ARBA00023136"/>
    </source>
</evidence>
<keyword evidence="3 7" id="KW-0812">Transmembrane</keyword>
<feature type="transmembrane region" description="Helical" evidence="8">
    <location>
        <begin position="202"/>
        <end position="220"/>
    </location>
</feature>
<dbReference type="PANTHER" id="PTHR42682:SF5">
    <property type="entry name" value="HYDROGENASE-4 COMPONENT F"/>
    <property type="match status" value="1"/>
</dbReference>
<keyword evidence="10" id="KW-0456">Lyase</keyword>
<dbReference type="PATRIC" id="fig|608538.5.peg.1167"/>
<gene>
    <name evidence="10" type="primary">hyfF</name>
    <name evidence="10" type="ordered locus">HTH_1150</name>
</gene>
<feature type="transmembrane region" description="Helical" evidence="8">
    <location>
        <begin position="308"/>
        <end position="329"/>
    </location>
</feature>
<protein>
    <submittedName>
        <fullName evidence="10">Hydrogenase 4 membrane subunit/NADH dehydrogenase/formate hydrogenlyase subunit 3</fullName>
    </submittedName>
</protein>
<sequence length="477" mass="53464">MMYMPFLLSGLGIILSLSFDVFKMSYLQILLSVGIFVSGIYIFLQDGYLTYMYGIFFTDPINCLMLLTVSFLELFVSLYSFGYIRTETAQGVPKRRFRYYYFWKNAFILSMFVSILSNNLGVYWVGLEATTLATAFLIAFYRSKESYEASWKYVMMCSIGITLGLFAVVLLYYATAKLYGESLSSLSFVNIISVANSLDKKLLFLSFILALVGFGTKAGFVPMHNWLPDAHSQAPSPISALLSGVLLNTALLGVIRFYQINQKAGIVYAGKFLLFFGTLTLFLASLLMLKQSEYKRLFAYSSMENMGVISLGLSMGGLATFGALIHILFHALSKGVLFMAAGNILSVLHKRKINEVKALFKGMKRSAFILTFGLASISGFPPFSTFLSKMYTIVGTVQKSPLLGVVMLLSISLAFAGLFYQMLPMLFGEESKEKEKNLHPLMLLVPATMLITLLVFTFYLPQDFLKRVWDAVHEIEY</sequence>
<evidence type="ECO:0000256" key="1">
    <source>
        <dbReference type="ARBA" id="ARBA00004651"/>
    </source>
</evidence>
<dbReference type="PRINTS" id="PR01434">
    <property type="entry name" value="NADHDHGNASE5"/>
</dbReference>
<dbReference type="InterPro" id="IPR001750">
    <property type="entry name" value="ND/Mrp_TM"/>
</dbReference>
<evidence type="ECO:0000256" key="5">
    <source>
        <dbReference type="ARBA" id="ARBA00023002"/>
    </source>
</evidence>
<dbReference type="AlphaFoldDB" id="D3DIF2"/>
<name>D3DIF2_HYDTT</name>
<keyword evidence="2" id="KW-1003">Cell membrane</keyword>
<evidence type="ECO:0000256" key="4">
    <source>
        <dbReference type="ARBA" id="ARBA00022989"/>
    </source>
</evidence>
<dbReference type="STRING" id="608538.HTH_1150"/>
<dbReference type="GO" id="GO:0016491">
    <property type="term" value="F:oxidoreductase activity"/>
    <property type="evidence" value="ECO:0007669"/>
    <property type="project" value="UniProtKB-KW"/>
</dbReference>
<dbReference type="KEGG" id="hte:Hydth_1142"/>
<feature type="transmembrane region" description="Helical" evidence="8">
    <location>
        <begin position="97"/>
        <end position="116"/>
    </location>
</feature>
<feature type="transmembrane region" description="Helical" evidence="8">
    <location>
        <begin position="441"/>
        <end position="460"/>
    </location>
</feature>
<organism evidence="10 11">
    <name type="scientific">Hydrogenobacter thermophilus (strain DSM 6534 / IAM 12695 / TK-6)</name>
    <dbReference type="NCBI Taxonomy" id="608538"/>
    <lineage>
        <taxon>Bacteria</taxon>
        <taxon>Pseudomonadati</taxon>
        <taxon>Aquificota</taxon>
        <taxon>Aquificia</taxon>
        <taxon>Aquificales</taxon>
        <taxon>Aquificaceae</taxon>
        <taxon>Hydrogenobacter</taxon>
    </lineage>
</organism>
<dbReference type="OrthoDB" id="9807568at2"/>
<feature type="transmembrane region" description="Helical" evidence="8">
    <location>
        <begin position="153"/>
        <end position="172"/>
    </location>
</feature>